<feature type="transmembrane region" description="Helical" evidence="2">
    <location>
        <begin position="216"/>
        <end position="235"/>
    </location>
</feature>
<evidence type="ECO:0000256" key="1">
    <source>
        <dbReference type="SAM" id="MobiDB-lite"/>
    </source>
</evidence>
<proteinExistence type="predicted"/>
<feature type="region of interest" description="Disordered" evidence="1">
    <location>
        <begin position="1"/>
        <end position="24"/>
    </location>
</feature>
<dbReference type="Proteomes" id="UP000429552">
    <property type="component" value="Unassembled WGS sequence"/>
</dbReference>
<keyword evidence="6" id="KW-1185">Reference proteome</keyword>
<keyword evidence="2" id="KW-1133">Transmembrane helix</keyword>
<evidence type="ECO:0000256" key="2">
    <source>
        <dbReference type="SAM" id="Phobius"/>
    </source>
</evidence>
<feature type="transmembrane region" description="Helical" evidence="2">
    <location>
        <begin position="143"/>
        <end position="170"/>
    </location>
</feature>
<dbReference type="Proteomes" id="UP001210169">
    <property type="component" value="Chromosome"/>
</dbReference>
<dbReference type="GO" id="GO:0005886">
    <property type="term" value="C:plasma membrane"/>
    <property type="evidence" value="ECO:0007669"/>
    <property type="project" value="UniProtKB-SubCell"/>
</dbReference>
<dbReference type="RefSeq" id="WP_159487968.1">
    <property type="nucleotide sequence ID" value="NZ_BLIP01000001.1"/>
</dbReference>
<sequence length="342" mass="36506">MSTTSTSGLTGATDPTDGASGLPHTATGRRGLLHGLPWLVCRRHRTFLRLALLVTVVGCATFAYQRIGVMDFLHTRGTTPAPDGRLANDFQNAYGSVFLSGSQLLDYLPVLIGIFVGAPLIAGEQEHGTIKLVTTQSVSRGRWITATLALPLAVAVLCTTLLSAVFTWLWTPAHKLAMGSDWLAGGPFDSTGPVPVARTLFLTACGIAIGMLIKRVVPAIAATAVFTVVTGVLWAEQVRPRLGALRSVTYPYASDDGPRLPVDAVRVDDWVSTADGTLYGFGTCVNGDAEACRAKLGIVNRVTQYFDYGQMAGMQWRGAGILLALTVVVLAFVVWRAHRRPL</sequence>
<reference evidence="4 6" key="2">
    <citation type="submission" date="2022-12" db="EMBL/GenBank/DDBJ databases">
        <authorList>
            <person name="Ruckert C."/>
            <person name="Busche T."/>
            <person name="Kalinowski J."/>
            <person name="Wittmann C."/>
        </authorList>
    </citation>
    <scope>NUCLEOTIDE SEQUENCE [LARGE SCALE GENOMIC DNA]</scope>
    <source>
        <strain evidence="4 6">DSM 40276</strain>
    </source>
</reference>
<feature type="transmembrane region" description="Helical" evidence="2">
    <location>
        <begin position="190"/>
        <end position="209"/>
    </location>
</feature>
<dbReference type="EMBL" id="BLIP01000001">
    <property type="protein sequence ID" value="GFE24154.1"/>
    <property type="molecule type" value="Genomic_DNA"/>
</dbReference>
<protein>
    <submittedName>
        <fullName evidence="4">ABC transporter permease</fullName>
    </submittedName>
</protein>
<dbReference type="AlphaFoldDB" id="A0A640TLQ1"/>
<evidence type="ECO:0000313" key="6">
    <source>
        <dbReference type="Proteomes" id="UP001210169"/>
    </source>
</evidence>
<dbReference type="GeneID" id="301334166"/>
<feature type="transmembrane region" description="Helical" evidence="2">
    <location>
        <begin position="47"/>
        <end position="67"/>
    </location>
</feature>
<feature type="transmembrane region" description="Helical" evidence="2">
    <location>
        <begin position="104"/>
        <end position="122"/>
    </location>
</feature>
<dbReference type="GO" id="GO:0140359">
    <property type="term" value="F:ABC-type transporter activity"/>
    <property type="evidence" value="ECO:0007669"/>
    <property type="project" value="InterPro"/>
</dbReference>
<evidence type="ECO:0000313" key="3">
    <source>
        <dbReference type="EMBL" id="GFE24154.1"/>
    </source>
</evidence>
<evidence type="ECO:0000313" key="5">
    <source>
        <dbReference type="Proteomes" id="UP000429552"/>
    </source>
</evidence>
<name>A0A640TLQ1_STRNI</name>
<organism evidence="3 5">
    <name type="scientific">Streptomyces nigrescens</name>
    <dbReference type="NCBI Taxonomy" id="1920"/>
    <lineage>
        <taxon>Bacteria</taxon>
        <taxon>Bacillati</taxon>
        <taxon>Actinomycetota</taxon>
        <taxon>Actinomycetes</taxon>
        <taxon>Kitasatosporales</taxon>
        <taxon>Streptomycetaceae</taxon>
        <taxon>Streptomyces</taxon>
    </lineage>
</organism>
<accession>A0A640TLQ1</accession>
<reference evidence="3 5" key="1">
    <citation type="submission" date="2019-12" db="EMBL/GenBank/DDBJ databases">
        <title>Whole genome shotgun sequence of Streptomyces libani subsp. libani NBRC 13452.</title>
        <authorList>
            <person name="Ichikawa N."/>
            <person name="Kimura A."/>
            <person name="Kitahashi Y."/>
            <person name="Komaki H."/>
            <person name="Tamura T."/>
        </authorList>
    </citation>
    <scope>NUCLEOTIDE SEQUENCE [LARGE SCALE GENOMIC DNA]</scope>
    <source>
        <strain evidence="3 5">NBRC 13452</strain>
    </source>
</reference>
<keyword evidence="2" id="KW-0812">Transmembrane</keyword>
<dbReference type="EMBL" id="CP114203">
    <property type="protein sequence ID" value="WAU06500.1"/>
    <property type="molecule type" value="Genomic_DNA"/>
</dbReference>
<gene>
    <name evidence="3" type="ORF">Sliba_46070</name>
    <name evidence="4" type="ORF">STRNI_005010</name>
</gene>
<feature type="transmembrane region" description="Helical" evidence="2">
    <location>
        <begin position="316"/>
        <end position="335"/>
    </location>
</feature>
<keyword evidence="2" id="KW-0472">Membrane</keyword>
<evidence type="ECO:0000313" key="4">
    <source>
        <dbReference type="EMBL" id="WAU06500.1"/>
    </source>
</evidence>